<feature type="non-terminal residue" evidence="2">
    <location>
        <position position="183"/>
    </location>
</feature>
<dbReference type="AlphaFoldDB" id="A0A0L0F5Q6"/>
<gene>
    <name evidence="2" type="ORF">SARC_15524</name>
</gene>
<protein>
    <submittedName>
        <fullName evidence="2">Uncharacterized protein</fullName>
    </submittedName>
</protein>
<sequence>QVSSFSPNTLQPHNKSLSINISQASQLKIKSNTNSTFVTSPNPTPPLSANPPPSVLAPTSKQVRASLLPAVAQHKRPIVAYNQLASKQIIEAGGGVSVAKEALLQSYLEQWTPSDAVMQRMADVLEQTENIYANARKCRNLGIKRATRVGSYAQETILMANNAIDIVIEAADGEDLRQTTSKV</sequence>
<dbReference type="Proteomes" id="UP000054560">
    <property type="component" value="Unassembled WGS sequence"/>
</dbReference>
<name>A0A0L0F5Q6_9EUKA</name>
<proteinExistence type="predicted"/>
<reference evidence="2 3" key="1">
    <citation type="submission" date="2011-02" db="EMBL/GenBank/DDBJ databases">
        <title>The Genome Sequence of Sphaeroforma arctica JP610.</title>
        <authorList>
            <consortium name="The Broad Institute Genome Sequencing Platform"/>
            <person name="Russ C."/>
            <person name="Cuomo C."/>
            <person name="Young S.K."/>
            <person name="Zeng Q."/>
            <person name="Gargeya S."/>
            <person name="Alvarado L."/>
            <person name="Berlin A."/>
            <person name="Chapman S.B."/>
            <person name="Chen Z."/>
            <person name="Freedman E."/>
            <person name="Gellesch M."/>
            <person name="Goldberg J."/>
            <person name="Griggs A."/>
            <person name="Gujja S."/>
            <person name="Heilman E."/>
            <person name="Heiman D."/>
            <person name="Howarth C."/>
            <person name="Mehta T."/>
            <person name="Neiman D."/>
            <person name="Pearson M."/>
            <person name="Roberts A."/>
            <person name="Saif S."/>
            <person name="Shea T."/>
            <person name="Shenoy N."/>
            <person name="Sisk P."/>
            <person name="Stolte C."/>
            <person name="Sykes S."/>
            <person name="White J."/>
            <person name="Yandava C."/>
            <person name="Burger G."/>
            <person name="Gray M.W."/>
            <person name="Holland P.W.H."/>
            <person name="King N."/>
            <person name="Lang F.B.F."/>
            <person name="Roger A.J."/>
            <person name="Ruiz-Trillo I."/>
            <person name="Haas B."/>
            <person name="Nusbaum C."/>
            <person name="Birren B."/>
        </authorList>
    </citation>
    <scope>NUCLEOTIDE SEQUENCE [LARGE SCALE GENOMIC DNA]</scope>
    <source>
        <strain evidence="2 3">JP610</strain>
    </source>
</reference>
<evidence type="ECO:0000313" key="2">
    <source>
        <dbReference type="EMBL" id="KNC71931.1"/>
    </source>
</evidence>
<evidence type="ECO:0000256" key="1">
    <source>
        <dbReference type="SAM" id="MobiDB-lite"/>
    </source>
</evidence>
<dbReference type="EMBL" id="KQ247846">
    <property type="protein sequence ID" value="KNC71931.1"/>
    <property type="molecule type" value="Genomic_DNA"/>
</dbReference>
<accession>A0A0L0F5Q6</accession>
<dbReference type="GeneID" id="25916028"/>
<feature type="region of interest" description="Disordered" evidence="1">
    <location>
        <begin position="34"/>
        <end position="55"/>
    </location>
</feature>
<feature type="non-terminal residue" evidence="2">
    <location>
        <position position="1"/>
    </location>
</feature>
<dbReference type="RefSeq" id="XP_014145833.1">
    <property type="nucleotide sequence ID" value="XM_014290358.1"/>
</dbReference>
<evidence type="ECO:0000313" key="3">
    <source>
        <dbReference type="Proteomes" id="UP000054560"/>
    </source>
</evidence>
<keyword evidence="3" id="KW-1185">Reference proteome</keyword>
<feature type="compositionally biased region" description="Pro residues" evidence="1">
    <location>
        <begin position="42"/>
        <end position="55"/>
    </location>
</feature>
<organism evidence="2 3">
    <name type="scientific">Sphaeroforma arctica JP610</name>
    <dbReference type="NCBI Taxonomy" id="667725"/>
    <lineage>
        <taxon>Eukaryota</taxon>
        <taxon>Ichthyosporea</taxon>
        <taxon>Ichthyophonida</taxon>
        <taxon>Sphaeroforma</taxon>
    </lineage>
</organism>